<evidence type="ECO:0000313" key="1">
    <source>
        <dbReference type="EMBL" id="MFD1122142.1"/>
    </source>
</evidence>
<keyword evidence="2" id="KW-1185">Reference proteome</keyword>
<proteinExistence type="predicted"/>
<accession>A0ABW3PB27</accession>
<reference evidence="2" key="1">
    <citation type="journal article" date="2019" name="Int. J. Syst. Evol. Microbiol.">
        <title>The Global Catalogue of Microorganisms (GCM) 10K type strain sequencing project: providing services to taxonomists for standard genome sequencing and annotation.</title>
        <authorList>
            <consortium name="The Broad Institute Genomics Platform"/>
            <consortium name="The Broad Institute Genome Sequencing Center for Infectious Disease"/>
            <person name="Wu L."/>
            <person name="Ma J."/>
        </authorList>
    </citation>
    <scope>NUCLEOTIDE SEQUENCE [LARGE SCALE GENOMIC DNA]</scope>
    <source>
        <strain evidence="2">CCUG 58411</strain>
    </source>
</reference>
<organism evidence="1 2">
    <name type="scientific">Methylophilus flavus</name>
    <dbReference type="NCBI Taxonomy" id="640084"/>
    <lineage>
        <taxon>Bacteria</taxon>
        <taxon>Pseudomonadati</taxon>
        <taxon>Pseudomonadota</taxon>
        <taxon>Betaproteobacteria</taxon>
        <taxon>Nitrosomonadales</taxon>
        <taxon>Methylophilaceae</taxon>
        <taxon>Methylophilus</taxon>
    </lineage>
</organism>
<sequence>MKDKHGNLVELGDIVRVLEIAQEFLAIPPEDEKPHILGMLNNEYEVDDFPEEGKASVSIGWEIEDGISGYGGLYMLPHEFELVQKASK</sequence>
<gene>
    <name evidence="1" type="ORF">ACFQ2T_06475</name>
</gene>
<evidence type="ECO:0000313" key="2">
    <source>
        <dbReference type="Proteomes" id="UP001597206"/>
    </source>
</evidence>
<comment type="caution">
    <text evidence="1">The sequence shown here is derived from an EMBL/GenBank/DDBJ whole genome shotgun (WGS) entry which is preliminary data.</text>
</comment>
<dbReference type="EMBL" id="JBHTLN010000001">
    <property type="protein sequence ID" value="MFD1122142.1"/>
    <property type="molecule type" value="Genomic_DNA"/>
</dbReference>
<protein>
    <submittedName>
        <fullName evidence="1">Uncharacterized protein</fullName>
    </submittedName>
</protein>
<dbReference type="Proteomes" id="UP001597206">
    <property type="component" value="Unassembled WGS sequence"/>
</dbReference>
<name>A0ABW3PB27_9PROT</name>
<dbReference type="RefSeq" id="WP_379032085.1">
    <property type="nucleotide sequence ID" value="NZ_JBHTLN010000001.1"/>
</dbReference>